<dbReference type="Proteomes" id="UP001295684">
    <property type="component" value="Unassembled WGS sequence"/>
</dbReference>
<evidence type="ECO:0000256" key="1">
    <source>
        <dbReference type="SAM" id="MobiDB-lite"/>
    </source>
</evidence>
<gene>
    <name evidence="2" type="ORF">ECRASSUSDP1_LOCUS20411</name>
</gene>
<feature type="compositionally biased region" description="Basic and acidic residues" evidence="1">
    <location>
        <begin position="155"/>
        <end position="166"/>
    </location>
</feature>
<accession>A0AAD1XUZ0</accession>
<feature type="compositionally biased region" description="Basic and acidic residues" evidence="1">
    <location>
        <begin position="201"/>
        <end position="214"/>
    </location>
</feature>
<dbReference type="EMBL" id="CAMPGE010020810">
    <property type="protein sequence ID" value="CAI2379006.1"/>
    <property type="molecule type" value="Genomic_DNA"/>
</dbReference>
<name>A0AAD1XUZ0_EUPCR</name>
<feature type="compositionally biased region" description="Basic and acidic residues" evidence="1">
    <location>
        <begin position="176"/>
        <end position="194"/>
    </location>
</feature>
<protein>
    <submittedName>
        <fullName evidence="2">Uncharacterized protein</fullName>
    </submittedName>
</protein>
<organism evidence="2 3">
    <name type="scientific">Euplotes crassus</name>
    <dbReference type="NCBI Taxonomy" id="5936"/>
    <lineage>
        <taxon>Eukaryota</taxon>
        <taxon>Sar</taxon>
        <taxon>Alveolata</taxon>
        <taxon>Ciliophora</taxon>
        <taxon>Intramacronucleata</taxon>
        <taxon>Spirotrichea</taxon>
        <taxon>Hypotrichia</taxon>
        <taxon>Euplotida</taxon>
        <taxon>Euplotidae</taxon>
        <taxon>Moneuplotes</taxon>
    </lineage>
</organism>
<feature type="region of interest" description="Disordered" evidence="1">
    <location>
        <begin position="155"/>
        <end position="214"/>
    </location>
</feature>
<keyword evidence="3" id="KW-1185">Reference proteome</keyword>
<evidence type="ECO:0000313" key="2">
    <source>
        <dbReference type="EMBL" id="CAI2379006.1"/>
    </source>
</evidence>
<sequence>MKNEGDDIIEEIQDRINIIKANIHTLQANIDEDAPANIISLNIDVYNKNKKKMMTLINQNLSQHSHKSSNKSVGLASEEKTKTKETIKNLYLCKDEATKICNTFETKADLDSLKAKVKESQEINFTNTESLEKLMGDYREAALVINHENRKQKALDEKGEEYKSGEKYNSGKKNKEKGIPKSLRMVDLESEKYQQQRKKKLETIPHEENESNENLNDRTCMRCTIF</sequence>
<comment type="caution">
    <text evidence="2">The sequence shown here is derived from an EMBL/GenBank/DDBJ whole genome shotgun (WGS) entry which is preliminary data.</text>
</comment>
<dbReference type="AlphaFoldDB" id="A0AAD1XUZ0"/>
<evidence type="ECO:0000313" key="3">
    <source>
        <dbReference type="Proteomes" id="UP001295684"/>
    </source>
</evidence>
<proteinExistence type="predicted"/>
<reference evidence="2" key="1">
    <citation type="submission" date="2023-07" db="EMBL/GenBank/DDBJ databases">
        <authorList>
            <consortium name="AG Swart"/>
            <person name="Singh M."/>
            <person name="Singh A."/>
            <person name="Seah K."/>
            <person name="Emmerich C."/>
        </authorList>
    </citation>
    <scope>NUCLEOTIDE SEQUENCE</scope>
    <source>
        <strain evidence="2">DP1</strain>
    </source>
</reference>